<keyword evidence="6" id="KW-0805">Transcription regulation</keyword>
<feature type="compositionally biased region" description="Polar residues" evidence="11">
    <location>
        <begin position="355"/>
        <end position="373"/>
    </location>
</feature>
<evidence type="ECO:0000256" key="3">
    <source>
        <dbReference type="ARBA" id="ARBA00022737"/>
    </source>
</evidence>
<dbReference type="SMART" id="SM00717">
    <property type="entry name" value="SANT"/>
    <property type="match status" value="1"/>
</dbReference>
<feature type="domain" description="SANT" evidence="14">
    <location>
        <begin position="822"/>
        <end position="873"/>
    </location>
</feature>
<comment type="subcellular location">
    <subcellularLocation>
        <location evidence="1">Nucleus</location>
    </subcellularLocation>
</comment>
<dbReference type="SMART" id="SM00355">
    <property type="entry name" value="ZnF_C2H2"/>
    <property type="match status" value="3"/>
</dbReference>
<evidence type="ECO:0000256" key="9">
    <source>
        <dbReference type="ARBA" id="ARBA00023242"/>
    </source>
</evidence>
<gene>
    <name evidence="15" type="ORF">Q7C36_022746</name>
</gene>
<feature type="domain" description="C2H2-type" evidence="12">
    <location>
        <begin position="144"/>
        <end position="171"/>
    </location>
</feature>
<evidence type="ECO:0000313" key="15">
    <source>
        <dbReference type="EMBL" id="KAK2816475.1"/>
    </source>
</evidence>
<dbReference type="SMART" id="SM01189">
    <property type="entry name" value="ELM2"/>
    <property type="match status" value="1"/>
</dbReference>
<organism evidence="15 16">
    <name type="scientific">Tachysurus vachellii</name>
    <name type="common">Darkbarbel catfish</name>
    <name type="synonym">Pelteobagrus vachellii</name>
    <dbReference type="NCBI Taxonomy" id="175792"/>
    <lineage>
        <taxon>Eukaryota</taxon>
        <taxon>Metazoa</taxon>
        <taxon>Chordata</taxon>
        <taxon>Craniata</taxon>
        <taxon>Vertebrata</taxon>
        <taxon>Euteleostomi</taxon>
        <taxon>Actinopterygii</taxon>
        <taxon>Neopterygii</taxon>
        <taxon>Teleostei</taxon>
        <taxon>Ostariophysi</taxon>
        <taxon>Siluriformes</taxon>
        <taxon>Bagridae</taxon>
        <taxon>Tachysurus</taxon>
    </lineage>
</organism>
<sequence>MRSRSFLRNMDENEVTRSHHAIMEVMKPLDMNLSLLSDTENLPDDVILISPLTPSLVSLPALEKQQIWMDTECEDSSNADEPYSVKSSDSIRETDLLFGSELIPSELMQKGKAKTHKCSECIKVFRTPYALNKHMLTHQPERSYVCNICQKGFKRSDHLTSHMLIHQKRKTYHCSHPGCTKMYCGYRSLKRHYAIQHRTYPLTPTSQPPQLKPPKLSAINDGASTSVGYPSLISPPKPQSVFQFEGYTSCGTNYNNYTLAANLSLSHNPEDPKLSQVKLPVISQLWSLVADGASCSLESALDLSASHSMLMSNQWESTSSLGGSMVDTVEPEAECTWEHNLDFLVPQTWKEAPSVQPSKEGTGTGTASQQSSACPRKNQPILLKPDLPQHEPQNKQHPPLMSGEASCTKSKIIGSSEYHMEPIIPSLSPPRKFKNKKKRVKNKILKATNIPTPPLPFPRPGTQRHPRPHPAYRVSPSQVAMASFCTERSPSDMSKSTAQGGSATARIRHGRESGERMDLKNPPSTHAQPSPSHPQSPPTFDKLDQQLVESISSTKGGSLDMVGDWYKTEQEVQLSPIVIPVSVPVPSKVAKTFNKFSRHEISLQIEKNQKVKTLSKKSYHPGLLKSLITSNLVAGGYPSQLRSPTYLADHLLNFDPPQYTPPPMLSPLRGGTGLYFNTVPQYQPCLNPPNIYSDCLDGKDGISLILDNTVVSIKPKINVGSRFQAEIPPIRNSLLILYDEHPAQLVWAPWGDLNTNPETQQDVTEFLNMCCSSVLPGGGTNTELALHCLHEVQGDILAALDLLLVRGDYRTSCHPLSDYHYTGSDHWTAQEMRVFQKALLNQTKDFQEIHKALQTKSVAQCVEYYYTMKKLKKFKQRCRGIENTDGAEKNSVFS</sequence>
<dbReference type="FunFam" id="1.10.10.60:FF:000012">
    <property type="entry name" value="Metastasis-associated 1 family, member 3"/>
    <property type="match status" value="1"/>
</dbReference>
<keyword evidence="2" id="KW-0479">Metal-binding</keyword>
<evidence type="ECO:0000256" key="5">
    <source>
        <dbReference type="ARBA" id="ARBA00022833"/>
    </source>
</evidence>
<dbReference type="PROSITE" id="PS51156">
    <property type="entry name" value="ELM2"/>
    <property type="match status" value="1"/>
</dbReference>
<keyword evidence="7" id="KW-0238">DNA-binding</keyword>
<protein>
    <recommendedName>
        <fullName evidence="17">Zinc finger protein 541</fullName>
    </recommendedName>
</protein>
<evidence type="ECO:0000256" key="11">
    <source>
        <dbReference type="SAM" id="MobiDB-lite"/>
    </source>
</evidence>
<dbReference type="InterPro" id="IPR000949">
    <property type="entry name" value="ELM2_dom"/>
</dbReference>
<comment type="caution">
    <text evidence="15">The sequence shown here is derived from an EMBL/GenBank/DDBJ whole genome shotgun (WGS) entry which is preliminary data.</text>
</comment>
<dbReference type="PANTHER" id="PTHR16089">
    <property type="entry name" value="REST COREPRESSOR COREST PROTEIN-RELATED"/>
    <property type="match status" value="1"/>
</dbReference>
<keyword evidence="16" id="KW-1185">Reference proteome</keyword>
<name>A0AA88IKX8_TACVA</name>
<dbReference type="EMBL" id="JAVHJS010000025">
    <property type="protein sequence ID" value="KAK2816475.1"/>
    <property type="molecule type" value="Genomic_DNA"/>
</dbReference>
<dbReference type="PANTHER" id="PTHR16089:SF23">
    <property type="entry name" value="ZINC FINGER PROTEIN 541"/>
    <property type="match status" value="1"/>
</dbReference>
<keyword evidence="9" id="KW-0539">Nucleus</keyword>
<feature type="region of interest" description="Disordered" evidence="11">
    <location>
        <begin position="448"/>
        <end position="474"/>
    </location>
</feature>
<dbReference type="GO" id="GO:0005667">
    <property type="term" value="C:transcription regulator complex"/>
    <property type="evidence" value="ECO:0007669"/>
    <property type="project" value="TreeGrafter"/>
</dbReference>
<dbReference type="SUPFAM" id="SSF57667">
    <property type="entry name" value="beta-beta-alpha zinc fingers"/>
    <property type="match status" value="2"/>
</dbReference>
<dbReference type="AlphaFoldDB" id="A0AA88IKX8"/>
<feature type="region of interest" description="Disordered" evidence="11">
    <location>
        <begin position="351"/>
        <end position="405"/>
    </location>
</feature>
<feature type="compositionally biased region" description="Basic and acidic residues" evidence="11">
    <location>
        <begin position="510"/>
        <end position="519"/>
    </location>
</feature>
<keyword evidence="5" id="KW-0862">Zinc</keyword>
<feature type="domain" description="ELM2" evidence="13">
    <location>
        <begin position="715"/>
        <end position="807"/>
    </location>
</feature>
<evidence type="ECO:0008006" key="17">
    <source>
        <dbReference type="Google" id="ProtNLM"/>
    </source>
</evidence>
<keyword evidence="4 10" id="KW-0863">Zinc-finger</keyword>
<dbReference type="Gene3D" id="1.10.10.60">
    <property type="entry name" value="Homeodomain-like"/>
    <property type="match status" value="1"/>
</dbReference>
<feature type="region of interest" description="Disordered" evidence="11">
    <location>
        <begin position="486"/>
        <end position="541"/>
    </location>
</feature>
<dbReference type="GO" id="GO:0003714">
    <property type="term" value="F:transcription corepressor activity"/>
    <property type="evidence" value="ECO:0007669"/>
    <property type="project" value="TreeGrafter"/>
</dbReference>
<dbReference type="GO" id="GO:0000118">
    <property type="term" value="C:histone deacetylase complex"/>
    <property type="evidence" value="ECO:0007669"/>
    <property type="project" value="TreeGrafter"/>
</dbReference>
<dbReference type="Gene3D" id="3.30.160.60">
    <property type="entry name" value="Classic Zinc Finger"/>
    <property type="match status" value="2"/>
</dbReference>
<dbReference type="FunFam" id="3.30.160.60:FF:000145">
    <property type="entry name" value="Zinc finger protein 574"/>
    <property type="match status" value="1"/>
</dbReference>
<proteinExistence type="predicted"/>
<evidence type="ECO:0000313" key="16">
    <source>
        <dbReference type="Proteomes" id="UP001187315"/>
    </source>
</evidence>
<dbReference type="PROSITE" id="PS51293">
    <property type="entry name" value="SANT"/>
    <property type="match status" value="1"/>
</dbReference>
<dbReference type="GO" id="GO:0006357">
    <property type="term" value="P:regulation of transcription by RNA polymerase II"/>
    <property type="evidence" value="ECO:0007669"/>
    <property type="project" value="TreeGrafter"/>
</dbReference>
<keyword evidence="8" id="KW-0804">Transcription</keyword>
<evidence type="ECO:0000256" key="6">
    <source>
        <dbReference type="ARBA" id="ARBA00023015"/>
    </source>
</evidence>
<evidence type="ECO:0000256" key="1">
    <source>
        <dbReference type="ARBA" id="ARBA00004123"/>
    </source>
</evidence>
<evidence type="ECO:0000256" key="10">
    <source>
        <dbReference type="PROSITE-ProRule" id="PRU00042"/>
    </source>
</evidence>
<dbReference type="Pfam" id="PF01448">
    <property type="entry name" value="ELM2"/>
    <property type="match status" value="1"/>
</dbReference>
<dbReference type="InterPro" id="IPR017884">
    <property type="entry name" value="SANT_dom"/>
</dbReference>
<evidence type="ECO:0000256" key="8">
    <source>
        <dbReference type="ARBA" id="ARBA00023163"/>
    </source>
</evidence>
<dbReference type="InterPro" id="IPR009057">
    <property type="entry name" value="Homeodomain-like_sf"/>
</dbReference>
<keyword evidence="3" id="KW-0677">Repeat</keyword>
<dbReference type="PROSITE" id="PS00028">
    <property type="entry name" value="ZINC_FINGER_C2H2_1"/>
    <property type="match status" value="3"/>
</dbReference>
<dbReference type="Pfam" id="PF00096">
    <property type="entry name" value="zf-C2H2"/>
    <property type="match status" value="1"/>
</dbReference>
<evidence type="ECO:0000259" key="13">
    <source>
        <dbReference type="PROSITE" id="PS51156"/>
    </source>
</evidence>
<dbReference type="Proteomes" id="UP001187315">
    <property type="component" value="Unassembled WGS sequence"/>
</dbReference>
<dbReference type="InterPro" id="IPR013087">
    <property type="entry name" value="Znf_C2H2_type"/>
</dbReference>
<dbReference type="GO" id="GO:0003677">
    <property type="term" value="F:DNA binding"/>
    <property type="evidence" value="ECO:0007669"/>
    <property type="project" value="UniProtKB-KW"/>
</dbReference>
<reference evidence="15" key="1">
    <citation type="submission" date="2023-08" db="EMBL/GenBank/DDBJ databases">
        <title>Pelteobagrus vachellii genome.</title>
        <authorList>
            <person name="Liu H."/>
        </authorList>
    </citation>
    <scope>NUCLEOTIDE SEQUENCE</scope>
    <source>
        <strain evidence="15">PRFRI_2022a</strain>
        <tissue evidence="15">Muscle</tissue>
    </source>
</reference>
<evidence type="ECO:0000256" key="7">
    <source>
        <dbReference type="ARBA" id="ARBA00023125"/>
    </source>
</evidence>
<evidence type="ECO:0000256" key="4">
    <source>
        <dbReference type="ARBA" id="ARBA00022771"/>
    </source>
</evidence>
<dbReference type="Pfam" id="PF13912">
    <property type="entry name" value="zf-C2H2_6"/>
    <property type="match status" value="1"/>
</dbReference>
<dbReference type="PROSITE" id="PS50157">
    <property type="entry name" value="ZINC_FINGER_C2H2_2"/>
    <property type="match status" value="2"/>
</dbReference>
<evidence type="ECO:0000259" key="12">
    <source>
        <dbReference type="PROSITE" id="PS50157"/>
    </source>
</evidence>
<dbReference type="InterPro" id="IPR001005">
    <property type="entry name" value="SANT/Myb"/>
</dbReference>
<dbReference type="InterPro" id="IPR051066">
    <property type="entry name" value="Trans_reg/Corepressor"/>
</dbReference>
<feature type="compositionally biased region" description="Polar residues" evidence="11">
    <location>
        <begin position="486"/>
        <end position="502"/>
    </location>
</feature>
<dbReference type="SUPFAM" id="SSF46689">
    <property type="entry name" value="Homeodomain-like"/>
    <property type="match status" value="1"/>
</dbReference>
<accession>A0AA88IKX8</accession>
<feature type="domain" description="C2H2-type" evidence="12">
    <location>
        <begin position="116"/>
        <end position="143"/>
    </location>
</feature>
<evidence type="ECO:0000256" key="2">
    <source>
        <dbReference type="ARBA" id="ARBA00022723"/>
    </source>
</evidence>
<dbReference type="InterPro" id="IPR036236">
    <property type="entry name" value="Znf_C2H2_sf"/>
</dbReference>
<dbReference type="GO" id="GO:0008270">
    <property type="term" value="F:zinc ion binding"/>
    <property type="evidence" value="ECO:0007669"/>
    <property type="project" value="UniProtKB-KW"/>
</dbReference>
<evidence type="ECO:0000259" key="14">
    <source>
        <dbReference type="PROSITE" id="PS51293"/>
    </source>
</evidence>